<dbReference type="EMBL" id="MNLH01000004">
    <property type="protein sequence ID" value="PNS43070.1"/>
    <property type="molecule type" value="Genomic_DNA"/>
</dbReference>
<dbReference type="RefSeq" id="WP_103084862.1">
    <property type="nucleotide sequence ID" value="NZ_MNLH01000004.1"/>
</dbReference>
<feature type="domain" description="Endonuclease/exonuclease/phosphatase" evidence="2">
    <location>
        <begin position="108"/>
        <end position="303"/>
    </location>
</feature>
<organism evidence="3 4">
    <name type="scientific">Gardnerella vaginalis</name>
    <dbReference type="NCBI Taxonomy" id="2702"/>
    <lineage>
        <taxon>Bacteria</taxon>
        <taxon>Bacillati</taxon>
        <taxon>Actinomycetota</taxon>
        <taxon>Actinomycetes</taxon>
        <taxon>Bifidobacteriales</taxon>
        <taxon>Bifidobacteriaceae</taxon>
        <taxon>Gardnerella</taxon>
    </lineage>
</organism>
<evidence type="ECO:0000259" key="2">
    <source>
        <dbReference type="Pfam" id="PF03372"/>
    </source>
</evidence>
<dbReference type="AlphaFoldDB" id="A0A2K1SU47"/>
<keyword evidence="1" id="KW-1133">Transmembrane helix</keyword>
<protein>
    <submittedName>
        <fullName evidence="3">Endonuclease</fullName>
    </submittedName>
</protein>
<dbReference type="OrthoDB" id="2340043at2"/>
<feature type="transmembrane region" description="Helical" evidence="1">
    <location>
        <begin position="39"/>
        <end position="61"/>
    </location>
</feature>
<evidence type="ECO:0000256" key="1">
    <source>
        <dbReference type="SAM" id="Phobius"/>
    </source>
</evidence>
<dbReference type="GO" id="GO:0004519">
    <property type="term" value="F:endonuclease activity"/>
    <property type="evidence" value="ECO:0007669"/>
    <property type="project" value="UniProtKB-KW"/>
</dbReference>
<keyword evidence="3" id="KW-0378">Hydrolase</keyword>
<feature type="transmembrane region" description="Helical" evidence="1">
    <location>
        <begin position="67"/>
        <end position="87"/>
    </location>
</feature>
<reference evidence="3 4" key="1">
    <citation type="submission" date="2016-10" db="EMBL/GenBank/DDBJ databases">
        <authorList>
            <person name="Varghese N."/>
        </authorList>
    </citation>
    <scope>NUCLEOTIDE SEQUENCE [LARGE SCALE GENOMIC DNA]</scope>
    <source>
        <strain evidence="3 4">KA00225</strain>
    </source>
</reference>
<proteinExistence type="predicted"/>
<keyword evidence="1" id="KW-0812">Transmembrane</keyword>
<feature type="transmembrane region" description="Helical" evidence="1">
    <location>
        <begin position="6"/>
        <end position="27"/>
    </location>
</feature>
<dbReference type="Gene3D" id="3.60.10.10">
    <property type="entry name" value="Endonuclease/exonuclease/phosphatase"/>
    <property type="match status" value="1"/>
</dbReference>
<name>A0A2K1SU47_GARVA</name>
<dbReference type="Pfam" id="PF03372">
    <property type="entry name" value="Exo_endo_phos"/>
    <property type="match status" value="1"/>
</dbReference>
<evidence type="ECO:0000313" key="3">
    <source>
        <dbReference type="EMBL" id="PNS43070.1"/>
    </source>
</evidence>
<dbReference type="InterPro" id="IPR005135">
    <property type="entry name" value="Endo/exonuclease/phosphatase"/>
</dbReference>
<keyword evidence="3" id="KW-0255">Endonuclease</keyword>
<keyword evidence="1" id="KW-0472">Membrane</keyword>
<dbReference type="InterPro" id="IPR036691">
    <property type="entry name" value="Endo/exonu/phosph_ase_sf"/>
</dbReference>
<dbReference type="SUPFAM" id="SSF56219">
    <property type="entry name" value="DNase I-like"/>
    <property type="match status" value="1"/>
</dbReference>
<evidence type="ECO:0000313" key="4">
    <source>
        <dbReference type="Proteomes" id="UP000236146"/>
    </source>
</evidence>
<comment type="caution">
    <text evidence="3">The sequence shown here is derived from an EMBL/GenBank/DDBJ whole genome shotgun (WGS) entry which is preliminary data.</text>
</comment>
<gene>
    <name evidence="3" type="ORF">BFS05_04830</name>
</gene>
<accession>A0A2K1SU47</accession>
<keyword evidence="3" id="KW-0540">Nuclease</keyword>
<dbReference type="Proteomes" id="UP000236146">
    <property type="component" value="Unassembled WGS sequence"/>
</dbReference>
<sequence length="334" mass="37554">MDVHFVSSLVVWIIVAILAIWQLLRWIPAGVDKYKPLPYIIGLLPFAYMPILVIALVSALLSMREAFFASIVVLLISFSSNIPYAFSGIKRIFTVNREAKSNANIRVMTLNCRYGHANAEQIIDIAKKYNVDTLLLQEVSETLVKKLFDCDIDKLFTTHQIGEKSANDNGGFNAIFTKRSAQKSLGKSIKFNAANIPLITTKIDNITVNFASAHTKSPMRGCAAWSEGILSLSNICEIEKDENSKILTVIAGDFNSIFDHPSFRKLLKSGLRDTAIELGMRLRTWPAWLRWPNITLDHVLFKSNNCFAKPQFHKSIVIDGTDHLAYITYIRLSD</sequence>